<dbReference type="RefSeq" id="WP_185494998.1">
    <property type="nucleotide sequence ID" value="NZ_JAARUV010000002.1"/>
</dbReference>
<dbReference type="AlphaFoldDB" id="A0A7X1CIH4"/>
<dbReference type="InterPro" id="IPR011202">
    <property type="entry name" value="UCP014677"/>
</dbReference>
<dbReference type="EMBL" id="JAARUV010000002">
    <property type="protein sequence ID" value="MBC1779006.1"/>
    <property type="molecule type" value="Genomic_DNA"/>
</dbReference>
<dbReference type="Pfam" id="PF13289">
    <property type="entry name" value="SIR2_2"/>
    <property type="match status" value="1"/>
</dbReference>
<accession>A0A7X1CIH4</accession>
<dbReference type="Proteomes" id="UP000547643">
    <property type="component" value="Unassembled WGS sequence"/>
</dbReference>
<evidence type="ECO:0000313" key="1">
    <source>
        <dbReference type="EMBL" id="MBC1779006.1"/>
    </source>
</evidence>
<sequence>MSDQLTNIFTEIKKSGKLPLLFVGSGISLRYLESYQNWKGLLESCISMYSPNPQNTYDSYMNDIKYAHSEDLSDGLLYQYLGKRVEYEFNKAYLNGLISLDFDIPRGESAMKYYISNSMNTYTIKQQYTPEIDSFKLLRKKLLTVITTNYDNFLKDEIFSEHDTIIGQEVFRNIELGVVMKIHGSVEEPKSIIITKDDYDKFEKKSKILYAKLISLFIDNPVIFIGYSISDENIKKILSDIYECLDSSALINQFSKRLIFIEREEGNADFTVSPYDLRINSSTTISMTKVKTDNFELLFQKMQSLETIMELRDIKRLKGMIYNLVEDYNATKTKLISVDDIEDNDSDYAVVIGNTQQVLSKISYGHIPFKTVIQEVIFEDTIYKSYDLIARQTLPYFIRENKQVPIFKFINSLDDEQREELLSEKLVAYYKSHSDPKVYINRATRDLEERYSKYPNKTLIAIFEDPELAVTPKQNLLLLAALDSKPENILDFLKQKHDFYYSYFTAVKPSTFKSTYIKLVCIYDCLKYQQ</sequence>
<comment type="caution">
    <text evidence="1">The sequence shown here is derived from an EMBL/GenBank/DDBJ whole genome shotgun (WGS) entry which is preliminary data.</text>
</comment>
<proteinExistence type="predicted"/>
<gene>
    <name evidence="1" type="ORF">HCA46_09165</name>
</gene>
<protein>
    <recommendedName>
        <fullName evidence="3">SIR2-like domain-containing protein</fullName>
    </recommendedName>
</protein>
<dbReference type="PIRSF" id="PIRSF014677">
    <property type="entry name" value="UCP014677"/>
    <property type="match status" value="1"/>
</dbReference>
<reference evidence="1 2" key="1">
    <citation type="submission" date="2020-03" db="EMBL/GenBank/DDBJ databases">
        <title>Soil Listeria distribution.</title>
        <authorList>
            <person name="Liao J."/>
            <person name="Wiedmann M."/>
        </authorList>
    </citation>
    <scope>NUCLEOTIDE SEQUENCE [LARGE SCALE GENOMIC DNA]</scope>
    <source>
        <strain evidence="1 2">FSL L7-1017</strain>
    </source>
</reference>
<evidence type="ECO:0008006" key="3">
    <source>
        <dbReference type="Google" id="ProtNLM"/>
    </source>
</evidence>
<organism evidence="1 2">
    <name type="scientific">Listeria booriae</name>
    <dbReference type="NCBI Taxonomy" id="1552123"/>
    <lineage>
        <taxon>Bacteria</taxon>
        <taxon>Bacillati</taxon>
        <taxon>Bacillota</taxon>
        <taxon>Bacilli</taxon>
        <taxon>Bacillales</taxon>
        <taxon>Listeriaceae</taxon>
        <taxon>Listeria</taxon>
    </lineage>
</organism>
<evidence type="ECO:0000313" key="2">
    <source>
        <dbReference type="Proteomes" id="UP000547643"/>
    </source>
</evidence>
<name>A0A7X1CIH4_9LIST</name>